<comment type="caution">
    <text evidence="3">The sequence shown here is derived from an EMBL/GenBank/DDBJ whole genome shotgun (WGS) entry which is preliminary data.</text>
</comment>
<sequence>MTKIAITGSGSGIGAATAEALRAAGHQVIGIDIRNADLNADLSTADGRAQAVAGVLARCDGVLDGLVLCAGLGVQVEPPARIVSVNYFGAVELLDGLLPALSKGSKPAAVVVSSVASAHLSWEDNRLAAVLEAGDEAAVAGVLESAGEKRGNFAYAGSKNAVTVAVRKRAVDWGRAGVRLNTVAPGVTETPLLQASLDDPRYSKAVRDFVAPLGRSAKPQEIAAVILFLLSTQAGFVHGAQFFVDGGIDAMMRPTRF</sequence>
<dbReference type="SUPFAM" id="SSF51735">
    <property type="entry name" value="NAD(P)-binding Rossmann-fold domains"/>
    <property type="match status" value="1"/>
</dbReference>
<dbReference type="PANTHER" id="PTHR24321:SF8">
    <property type="entry name" value="ESTRADIOL 17-BETA-DEHYDROGENASE 8-RELATED"/>
    <property type="match status" value="1"/>
</dbReference>
<dbReference type="PANTHER" id="PTHR24321">
    <property type="entry name" value="DEHYDROGENASES, SHORT CHAIN"/>
    <property type="match status" value="1"/>
</dbReference>
<dbReference type="OrthoDB" id="9786435at2"/>
<evidence type="ECO:0000256" key="2">
    <source>
        <dbReference type="ARBA" id="ARBA00023002"/>
    </source>
</evidence>
<dbReference type="RefSeq" id="WP_119810490.1">
    <property type="nucleotide sequence ID" value="NZ_QYUP01000089.1"/>
</dbReference>
<dbReference type="Pfam" id="PF00106">
    <property type="entry name" value="adh_short"/>
    <property type="match status" value="1"/>
</dbReference>
<keyword evidence="4" id="KW-1185">Reference proteome</keyword>
<dbReference type="Proteomes" id="UP000284006">
    <property type="component" value="Unassembled WGS sequence"/>
</dbReference>
<dbReference type="AlphaFoldDB" id="A0A418Y0S7"/>
<dbReference type="Gene3D" id="3.40.50.720">
    <property type="entry name" value="NAD(P)-binding Rossmann-like Domain"/>
    <property type="match status" value="1"/>
</dbReference>
<dbReference type="InterPro" id="IPR036291">
    <property type="entry name" value="NAD(P)-bd_dom_sf"/>
</dbReference>
<protein>
    <submittedName>
        <fullName evidence="3">SDR family oxidoreductase</fullName>
    </submittedName>
</protein>
<evidence type="ECO:0000313" key="4">
    <source>
        <dbReference type="Proteomes" id="UP000284006"/>
    </source>
</evidence>
<evidence type="ECO:0000313" key="3">
    <source>
        <dbReference type="EMBL" id="RJG18999.1"/>
    </source>
</evidence>
<keyword evidence="2" id="KW-0560">Oxidoreductase</keyword>
<comment type="similarity">
    <text evidence="1">Belongs to the short-chain dehydrogenases/reductases (SDR) family.</text>
</comment>
<dbReference type="Pfam" id="PF13561">
    <property type="entry name" value="adh_short_C2"/>
    <property type="match status" value="1"/>
</dbReference>
<gene>
    <name evidence="3" type="ORF">D3872_09205</name>
</gene>
<proteinExistence type="inferred from homology"/>
<dbReference type="GO" id="GO:0016491">
    <property type="term" value="F:oxidoreductase activity"/>
    <property type="evidence" value="ECO:0007669"/>
    <property type="project" value="UniProtKB-KW"/>
</dbReference>
<accession>A0A418Y0S7</accession>
<dbReference type="PRINTS" id="PR00081">
    <property type="entry name" value="GDHRDH"/>
</dbReference>
<dbReference type="EMBL" id="QYUP01000089">
    <property type="protein sequence ID" value="RJG18999.1"/>
    <property type="molecule type" value="Genomic_DNA"/>
</dbReference>
<evidence type="ECO:0000256" key="1">
    <source>
        <dbReference type="ARBA" id="ARBA00006484"/>
    </source>
</evidence>
<organism evidence="3 4">
    <name type="scientific">Massilia cavernae</name>
    <dbReference type="NCBI Taxonomy" id="2320864"/>
    <lineage>
        <taxon>Bacteria</taxon>
        <taxon>Pseudomonadati</taxon>
        <taxon>Pseudomonadota</taxon>
        <taxon>Betaproteobacteria</taxon>
        <taxon>Burkholderiales</taxon>
        <taxon>Oxalobacteraceae</taxon>
        <taxon>Telluria group</taxon>
        <taxon>Massilia</taxon>
    </lineage>
</organism>
<dbReference type="InterPro" id="IPR002347">
    <property type="entry name" value="SDR_fam"/>
</dbReference>
<reference evidence="3 4" key="1">
    <citation type="submission" date="2018-09" db="EMBL/GenBank/DDBJ databases">
        <authorList>
            <person name="Zhu H."/>
        </authorList>
    </citation>
    <scope>NUCLEOTIDE SEQUENCE [LARGE SCALE GENOMIC DNA]</scope>
    <source>
        <strain evidence="3 4">K1S02-61</strain>
    </source>
</reference>
<name>A0A418Y0S7_9BURK</name>